<dbReference type="InterPro" id="IPR001173">
    <property type="entry name" value="Glyco_trans_2-like"/>
</dbReference>
<gene>
    <name evidence="2" type="ORF">SAMN04490355_100529</name>
</gene>
<dbReference type="AlphaFoldDB" id="A0A1I4HT84"/>
<dbReference type="Gene3D" id="3.40.50.720">
    <property type="entry name" value="NAD(P)-binding Rossmann-like Domain"/>
    <property type="match status" value="1"/>
</dbReference>
<dbReference type="PANTHER" id="PTHR22916">
    <property type="entry name" value="GLYCOSYLTRANSFERASE"/>
    <property type="match status" value="1"/>
</dbReference>
<keyword evidence="2" id="KW-0808">Transferase</keyword>
<name>A0A1I4HT84_9FIRM</name>
<feature type="domain" description="Glycosyltransferase 2-like" evidence="1">
    <location>
        <begin position="5"/>
        <end position="173"/>
    </location>
</feature>
<dbReference type="RefSeq" id="WP_090933033.1">
    <property type="nucleotide sequence ID" value="NZ_FOTS01000005.1"/>
</dbReference>
<accession>A0A1I4HT84</accession>
<dbReference type="SUPFAM" id="SSF53448">
    <property type="entry name" value="Nucleotide-diphospho-sugar transferases"/>
    <property type="match status" value="1"/>
</dbReference>
<evidence type="ECO:0000259" key="1">
    <source>
        <dbReference type="Pfam" id="PF00535"/>
    </source>
</evidence>
<evidence type="ECO:0000313" key="3">
    <source>
        <dbReference type="Proteomes" id="UP000199520"/>
    </source>
</evidence>
<dbReference type="Proteomes" id="UP000199520">
    <property type="component" value="Unassembled WGS sequence"/>
</dbReference>
<keyword evidence="3" id="KW-1185">Reference proteome</keyword>
<dbReference type="STRING" id="1123291.SAMN04490355_100529"/>
<organism evidence="2 3">
    <name type="scientific">Pelosinus propionicus DSM 13327</name>
    <dbReference type="NCBI Taxonomy" id="1123291"/>
    <lineage>
        <taxon>Bacteria</taxon>
        <taxon>Bacillati</taxon>
        <taxon>Bacillota</taxon>
        <taxon>Negativicutes</taxon>
        <taxon>Selenomonadales</taxon>
        <taxon>Sporomusaceae</taxon>
        <taxon>Pelosinus</taxon>
    </lineage>
</organism>
<dbReference type="EMBL" id="FOTS01000005">
    <property type="protein sequence ID" value="SFL45355.1"/>
    <property type="molecule type" value="Genomic_DNA"/>
</dbReference>
<protein>
    <submittedName>
        <fullName evidence="2">Glycosyltransferase involved in cell wall bisynthesis</fullName>
    </submittedName>
</protein>
<sequence>MMKVSVVVPTYNHEKYIAVCLDSILCQNTNFDYEILIGEDDSSDGTRDIVKKYVRDYPSKIKAFYTDRKHVSYFAGHPNGGDNFINLLKNASGEYISLCDGDDYWTNNSKLQQQVDFLDKNSDFSICFHNAIRTDGTEHVLYSQIEDILKSGKAFFELEDLLKSNFIPTASVVFRNKLIGELPDWYFKFAFGDWSLHILNAMHGKIKYIDEPMSVYRIHNSSSWSSKNLEYRYKSMMDFQFFINRFFDFAYDDVIKESIIKNNVYFIKEFEALRRAFEAPKDFLELLKKISKKKIVVFGIGSCGQKIHRLLPVQVSYFSDNDSLKWGQTVSGIVIKDPLEIAKEKKDELAILICSTYCTEIAEQLTEMGFEENEHYWNLYSTHKWLFE</sequence>
<dbReference type="OrthoDB" id="199095at2"/>
<dbReference type="GO" id="GO:0016758">
    <property type="term" value="F:hexosyltransferase activity"/>
    <property type="evidence" value="ECO:0007669"/>
    <property type="project" value="UniProtKB-ARBA"/>
</dbReference>
<proteinExistence type="predicted"/>
<evidence type="ECO:0000313" key="2">
    <source>
        <dbReference type="EMBL" id="SFL45355.1"/>
    </source>
</evidence>
<reference evidence="3" key="1">
    <citation type="submission" date="2016-10" db="EMBL/GenBank/DDBJ databases">
        <authorList>
            <person name="Varghese N."/>
            <person name="Submissions S."/>
        </authorList>
    </citation>
    <scope>NUCLEOTIDE SEQUENCE [LARGE SCALE GENOMIC DNA]</scope>
    <source>
        <strain evidence="3">DSM 13327</strain>
    </source>
</reference>
<dbReference type="InterPro" id="IPR029044">
    <property type="entry name" value="Nucleotide-diphossugar_trans"/>
</dbReference>
<dbReference type="PANTHER" id="PTHR22916:SF3">
    <property type="entry name" value="UDP-GLCNAC:BETAGAL BETA-1,3-N-ACETYLGLUCOSAMINYLTRANSFERASE-LIKE PROTEIN 1"/>
    <property type="match status" value="1"/>
</dbReference>
<dbReference type="Gene3D" id="3.90.550.10">
    <property type="entry name" value="Spore Coat Polysaccharide Biosynthesis Protein SpsA, Chain A"/>
    <property type="match status" value="1"/>
</dbReference>
<dbReference type="Pfam" id="PF00535">
    <property type="entry name" value="Glycos_transf_2"/>
    <property type="match status" value="1"/>
</dbReference>